<dbReference type="PROSITE" id="PS50181">
    <property type="entry name" value="FBOX"/>
    <property type="match status" value="1"/>
</dbReference>
<dbReference type="EMBL" id="CAJNOT010007175">
    <property type="protein sequence ID" value="CAF1502504.1"/>
    <property type="molecule type" value="Genomic_DNA"/>
</dbReference>
<dbReference type="OrthoDB" id="10381855at2759"/>
<evidence type="ECO:0000313" key="4">
    <source>
        <dbReference type="EMBL" id="CAF1502504.1"/>
    </source>
</evidence>
<dbReference type="Proteomes" id="UP000663882">
    <property type="component" value="Unassembled WGS sequence"/>
</dbReference>
<dbReference type="SUPFAM" id="SSF81383">
    <property type="entry name" value="F-box domain"/>
    <property type="match status" value="1"/>
</dbReference>
<evidence type="ECO:0000313" key="3">
    <source>
        <dbReference type="EMBL" id="CAF1464516.1"/>
    </source>
</evidence>
<reference evidence="2" key="1">
    <citation type="submission" date="2021-02" db="EMBL/GenBank/DDBJ databases">
        <authorList>
            <person name="Nowell W R."/>
        </authorList>
    </citation>
    <scope>NUCLEOTIDE SEQUENCE</scope>
</reference>
<dbReference type="Proteomes" id="UP000663864">
    <property type="component" value="Unassembled WGS sequence"/>
</dbReference>
<protein>
    <recommendedName>
        <fullName evidence="1">F-box domain-containing protein</fullName>
    </recommendedName>
</protein>
<accession>A0A815KDA9</accession>
<dbReference type="EMBL" id="CAJNOO010004794">
    <property type="protein sequence ID" value="CAF1394102.1"/>
    <property type="molecule type" value="Genomic_DNA"/>
</dbReference>
<evidence type="ECO:0000259" key="1">
    <source>
        <dbReference type="PROSITE" id="PS50181"/>
    </source>
</evidence>
<proteinExistence type="predicted"/>
<feature type="non-terminal residue" evidence="2">
    <location>
        <position position="1"/>
    </location>
</feature>
<feature type="domain" description="F-box" evidence="1">
    <location>
        <begin position="5"/>
        <end position="52"/>
    </location>
</feature>
<dbReference type="EMBL" id="CAJNOU010005048">
    <property type="protein sequence ID" value="CAF1464516.1"/>
    <property type="molecule type" value="Genomic_DNA"/>
</dbReference>
<dbReference type="AlphaFoldDB" id="A0A815KDA9"/>
<name>A0A815KDA9_9BILA</name>
<dbReference type="InterPro" id="IPR036047">
    <property type="entry name" value="F-box-like_dom_sf"/>
</dbReference>
<dbReference type="Proteomes" id="UP000663889">
    <property type="component" value="Unassembled WGS sequence"/>
</dbReference>
<evidence type="ECO:0000313" key="5">
    <source>
        <dbReference type="Proteomes" id="UP000663882"/>
    </source>
</evidence>
<gene>
    <name evidence="2" type="ORF">RFH988_LOCUS34491</name>
    <name evidence="3" type="ORF">SEV965_LOCUS34331</name>
    <name evidence="4" type="ORF">ZHD862_LOCUS37514</name>
</gene>
<dbReference type="Pfam" id="PF00646">
    <property type="entry name" value="F-box"/>
    <property type="match status" value="1"/>
</dbReference>
<dbReference type="InterPro" id="IPR001810">
    <property type="entry name" value="F-box_dom"/>
</dbReference>
<sequence length="361" mass="42313">MEHSFAQLMDLSDEIVMIILNKLDNVEVLYSLMNVSTRLNQIVQDSIFTTKITLMKSTDLTLTLPDAVLDRFCLKILPKIHHKIKWLNLESASMERILLVADYPNLRQLDIFINHEEPVLNLIDKSSLDRIFQNQIVTLSVTVELHINVYLFDDCLYLLDGRLNQLHTLFVHVFHIFSLRSTINNKEELTNLKYFSLRSTSETSVYDEVLVPHLHRMSNLETLALYLPIKCKERFIDGNNLKKNIISHMPKLNEFIFNIRSIIPLNNQTHLLSNEDIHRTLTNLTDHQVISCVDYFPSNKSGQCHFYTYPYTMVYYENITNNFPGELFKCVQSVTLFDERPFEHTFFMQIAQAFPFLKELT</sequence>
<evidence type="ECO:0000313" key="2">
    <source>
        <dbReference type="EMBL" id="CAF1394102.1"/>
    </source>
</evidence>
<comment type="caution">
    <text evidence="2">The sequence shown here is derived from an EMBL/GenBank/DDBJ whole genome shotgun (WGS) entry which is preliminary data.</text>
</comment>
<organism evidence="2 5">
    <name type="scientific">Rotaria sordida</name>
    <dbReference type="NCBI Taxonomy" id="392033"/>
    <lineage>
        <taxon>Eukaryota</taxon>
        <taxon>Metazoa</taxon>
        <taxon>Spiralia</taxon>
        <taxon>Gnathifera</taxon>
        <taxon>Rotifera</taxon>
        <taxon>Eurotatoria</taxon>
        <taxon>Bdelloidea</taxon>
        <taxon>Philodinida</taxon>
        <taxon>Philodinidae</taxon>
        <taxon>Rotaria</taxon>
    </lineage>
</organism>